<keyword evidence="6" id="KW-1185">Reference proteome</keyword>
<dbReference type="InterPro" id="IPR013320">
    <property type="entry name" value="ConA-like_dom_sf"/>
</dbReference>
<feature type="region of interest" description="Disordered" evidence="3">
    <location>
        <begin position="191"/>
        <end position="237"/>
    </location>
</feature>
<organism evidence="5 6">
    <name type="scientific">Paenibacillus bovis</name>
    <dbReference type="NCBI Taxonomy" id="1616788"/>
    <lineage>
        <taxon>Bacteria</taxon>
        <taxon>Bacillati</taxon>
        <taxon>Bacillota</taxon>
        <taxon>Bacilli</taxon>
        <taxon>Bacillales</taxon>
        <taxon>Paenibacillaceae</taxon>
        <taxon>Paenibacillus</taxon>
    </lineage>
</organism>
<accession>A0A172ZI09</accession>
<keyword evidence="2" id="KW-0378">Hydrolase</keyword>
<evidence type="ECO:0000313" key="6">
    <source>
        <dbReference type="Proteomes" id="UP000078148"/>
    </source>
</evidence>
<dbReference type="Proteomes" id="UP000078148">
    <property type="component" value="Chromosome"/>
</dbReference>
<feature type="chain" id="PRO_5008005916" evidence="4">
    <location>
        <begin position="32"/>
        <end position="343"/>
    </location>
</feature>
<proteinExistence type="inferred from homology"/>
<dbReference type="RefSeq" id="WP_060535034.1">
    <property type="nucleotide sequence ID" value="NZ_CP013023.1"/>
</dbReference>
<reference evidence="5 6" key="2">
    <citation type="journal article" date="2016" name="Int. J. Syst. Evol. Microbiol.">
        <title>Paenibacillus bovis sp. nov., isolated from raw yak (Bos grunniens) milk.</title>
        <authorList>
            <person name="Gao C."/>
            <person name="Han J."/>
            <person name="Liu Z."/>
            <person name="Xu X."/>
            <person name="Hang F."/>
            <person name="Wu Z."/>
        </authorList>
    </citation>
    <scope>NUCLEOTIDE SEQUENCE [LARGE SCALE GENOMIC DNA]</scope>
    <source>
        <strain evidence="5 6">BD3526</strain>
    </source>
</reference>
<dbReference type="EMBL" id="CP013023">
    <property type="protein sequence ID" value="ANF96927.1"/>
    <property type="molecule type" value="Genomic_DNA"/>
</dbReference>
<protein>
    <submittedName>
        <fullName evidence="5">Uncharacterized protein</fullName>
    </submittedName>
</protein>
<comment type="similarity">
    <text evidence="1 2">Belongs to the glycosyl hydrolase 12 (cellulase H) family.</text>
</comment>
<dbReference type="GO" id="GO:0000272">
    <property type="term" value="P:polysaccharide catabolic process"/>
    <property type="evidence" value="ECO:0007669"/>
    <property type="project" value="UniProtKB-KW"/>
</dbReference>
<evidence type="ECO:0000256" key="1">
    <source>
        <dbReference type="ARBA" id="ARBA00005519"/>
    </source>
</evidence>
<evidence type="ECO:0000256" key="4">
    <source>
        <dbReference type="SAM" id="SignalP"/>
    </source>
</evidence>
<keyword evidence="4" id="KW-0732">Signal</keyword>
<evidence type="ECO:0000256" key="3">
    <source>
        <dbReference type="SAM" id="MobiDB-lite"/>
    </source>
</evidence>
<name>A0A172ZI09_9BACL</name>
<dbReference type="InterPro" id="IPR002594">
    <property type="entry name" value="GH12"/>
</dbReference>
<keyword evidence="2" id="KW-0624">Polysaccharide degradation</keyword>
<dbReference type="GO" id="GO:0008810">
    <property type="term" value="F:cellulase activity"/>
    <property type="evidence" value="ECO:0007669"/>
    <property type="project" value="InterPro"/>
</dbReference>
<dbReference type="OrthoDB" id="2557744at2"/>
<sequence length="343" mass="36898">MKKKSTLKKPICVLATLTLTASILIPATAMAEENNTSNGSFPLSNSSYLANTGWTGGGTNSMATSAEGTTASNQSIFYDNETSYGYKWAYSDDMSGVQSSPGISFGWNWSNGYQGAGNFPVEIFRDNDRRNQMSNHRTQMKNIDTSVSYSTSDVTGDYATGYTMFVHNTQWAGAETTPSYLIKVITSTSANGTETADGASMDASDTTNRDQPNVGDNTMNSGTASGTMEGQTTNGGWGEWIDTVQLDGASWNIYRSSMSDMTTSSMTNSINIFGTNREGSVYTFVRTENTDMASLNLSDFVRDLLGRNELPTSGYYVSGVKFGTDVMSGSGKLTLSNWSISAQ</sequence>
<dbReference type="KEGG" id="pbv:AR543_13525"/>
<dbReference type="InterPro" id="IPR013319">
    <property type="entry name" value="GH11/12"/>
</dbReference>
<feature type="signal peptide" evidence="4">
    <location>
        <begin position="1"/>
        <end position="31"/>
    </location>
</feature>
<evidence type="ECO:0000256" key="2">
    <source>
        <dbReference type="RuleBase" id="RU361163"/>
    </source>
</evidence>
<keyword evidence="2" id="KW-0119">Carbohydrate metabolism</keyword>
<dbReference type="SUPFAM" id="SSF49899">
    <property type="entry name" value="Concanavalin A-like lectins/glucanases"/>
    <property type="match status" value="1"/>
</dbReference>
<evidence type="ECO:0000313" key="5">
    <source>
        <dbReference type="EMBL" id="ANF96927.1"/>
    </source>
</evidence>
<reference evidence="6" key="1">
    <citation type="submission" date="2015-10" db="EMBL/GenBank/DDBJ databases">
        <title>Genome of Paenibacillus bovis sp. nov.</title>
        <authorList>
            <person name="Wu Z."/>
            <person name="Gao C."/>
            <person name="Liu Z."/>
            <person name="Zheng H."/>
        </authorList>
    </citation>
    <scope>NUCLEOTIDE SEQUENCE [LARGE SCALE GENOMIC DNA]</scope>
    <source>
        <strain evidence="6">BD3526</strain>
    </source>
</reference>
<keyword evidence="2" id="KW-0326">Glycosidase</keyword>
<dbReference type="Pfam" id="PF01670">
    <property type="entry name" value="Glyco_hydro_12"/>
    <property type="match status" value="1"/>
</dbReference>
<dbReference type="AlphaFoldDB" id="A0A172ZI09"/>
<feature type="compositionally biased region" description="Polar residues" evidence="3">
    <location>
        <begin position="203"/>
        <end position="232"/>
    </location>
</feature>
<gene>
    <name evidence="5" type="ORF">AR543_13525</name>
</gene>
<dbReference type="Gene3D" id="2.60.120.180">
    <property type="match status" value="1"/>
</dbReference>